<accession>A0A0U2VKN5</accession>
<feature type="domain" description="AB hydrolase-1" evidence="1">
    <location>
        <begin position="22"/>
        <end position="255"/>
    </location>
</feature>
<reference evidence="3" key="1">
    <citation type="submission" date="2015-12" db="EMBL/GenBank/DDBJ databases">
        <authorList>
            <person name="Lauer A."/>
            <person name="Humrighouse B."/>
            <person name="Loparev V."/>
            <person name="Shewmaker P.L."/>
            <person name="Whitney A.M."/>
            <person name="McLaughlin R.W."/>
        </authorList>
    </citation>
    <scope>NUCLEOTIDE SEQUENCE [LARGE SCALE GENOMIC DNA]</scope>
    <source>
        <strain evidence="3">LMG 26678</strain>
    </source>
</reference>
<evidence type="ECO:0000313" key="3">
    <source>
        <dbReference type="Proteomes" id="UP000067523"/>
    </source>
</evidence>
<dbReference type="InterPro" id="IPR000639">
    <property type="entry name" value="Epox_hydrolase-like"/>
</dbReference>
<protein>
    <recommendedName>
        <fullName evidence="1">AB hydrolase-1 domain-containing protein</fullName>
    </recommendedName>
</protein>
<dbReference type="RefSeq" id="WP_208927657.1">
    <property type="nucleotide sequence ID" value="NZ_CP013655.1"/>
</dbReference>
<dbReference type="PRINTS" id="PR00111">
    <property type="entry name" value="ABHYDROLASE"/>
</dbReference>
<dbReference type="AlphaFoldDB" id="A0A0U2VKN5"/>
<dbReference type="PRINTS" id="PR00412">
    <property type="entry name" value="EPOXHYDRLASE"/>
</dbReference>
<dbReference type="InterPro" id="IPR000073">
    <property type="entry name" value="AB_hydrolase_1"/>
</dbReference>
<dbReference type="PANTHER" id="PTHR43798">
    <property type="entry name" value="MONOACYLGLYCEROL LIPASE"/>
    <property type="match status" value="1"/>
</dbReference>
<sequence>MYYFDNNVKVFYDSIGEGRPLLIIHGFAIDHRAVKGTVEESIKYKNYKRIYIDLPGMGNSPAPDKMIDADELLSILLKLIDKIIGTEPFSILGYSYGGYLALGLVKFIPEQVEKLILLAPVVKANAKQRNLPEKTKISSEFFKVENKTLFTQYQASAANITEQGYKNFLKEIYPGLVIGDHDFQKTFQEIGYAFKFEKSLFAKPIICDSLIILAEQDDIVGFQDTLDHEKDFYNGSFVLIKNAGHNMQLDQRESVITEIYNFLS</sequence>
<dbReference type="EMBL" id="CP013655">
    <property type="protein sequence ID" value="ALS38060.1"/>
    <property type="molecule type" value="Genomic_DNA"/>
</dbReference>
<dbReference type="InterPro" id="IPR029058">
    <property type="entry name" value="AB_hydrolase_fold"/>
</dbReference>
<dbReference type="KEGG" id="erx:ATZ35_13175"/>
<dbReference type="GO" id="GO:0003824">
    <property type="term" value="F:catalytic activity"/>
    <property type="evidence" value="ECO:0007669"/>
    <property type="project" value="InterPro"/>
</dbReference>
<evidence type="ECO:0000259" key="1">
    <source>
        <dbReference type="Pfam" id="PF12697"/>
    </source>
</evidence>
<gene>
    <name evidence="2" type="ORF">ATZ35_13175</name>
</gene>
<proteinExistence type="predicted"/>
<dbReference type="Pfam" id="PF12697">
    <property type="entry name" value="Abhydrolase_6"/>
    <property type="match status" value="1"/>
</dbReference>
<keyword evidence="3" id="KW-1185">Reference proteome</keyword>
<dbReference type="Proteomes" id="UP000067523">
    <property type="component" value="Chromosome"/>
</dbReference>
<dbReference type="STRING" id="118060.ATZ35_13175"/>
<dbReference type="InterPro" id="IPR050266">
    <property type="entry name" value="AB_hydrolase_sf"/>
</dbReference>
<dbReference type="Gene3D" id="3.40.50.1820">
    <property type="entry name" value="alpha/beta hydrolase"/>
    <property type="match status" value="1"/>
</dbReference>
<evidence type="ECO:0000313" key="2">
    <source>
        <dbReference type="EMBL" id="ALS38060.1"/>
    </source>
</evidence>
<name>A0A0U2VKN5_9ENTE</name>
<dbReference type="PANTHER" id="PTHR43798:SF6">
    <property type="entry name" value="HYDROLASE, PUTATIVE (AFU_ORTHOLOGUE AFUA_4G13070)-RELATED"/>
    <property type="match status" value="1"/>
</dbReference>
<organism evidence="2 3">
    <name type="scientific">Enterococcus rotai</name>
    <dbReference type="NCBI Taxonomy" id="118060"/>
    <lineage>
        <taxon>Bacteria</taxon>
        <taxon>Bacillati</taxon>
        <taxon>Bacillota</taxon>
        <taxon>Bacilli</taxon>
        <taxon>Lactobacillales</taxon>
        <taxon>Enterococcaceae</taxon>
        <taxon>Enterococcus</taxon>
    </lineage>
</organism>
<dbReference type="SUPFAM" id="SSF53474">
    <property type="entry name" value="alpha/beta-Hydrolases"/>
    <property type="match status" value="1"/>
</dbReference>